<protein>
    <submittedName>
        <fullName evidence="3">Uncharacterized protein</fullName>
    </submittedName>
</protein>
<feature type="chain" id="PRO_5016025601" evidence="2">
    <location>
        <begin position="24"/>
        <end position="112"/>
    </location>
</feature>
<dbReference type="AlphaFoldDB" id="A0A2V0P7K6"/>
<reference evidence="3 4" key="1">
    <citation type="journal article" date="2018" name="Sci. Rep.">
        <title>Raphidocelis subcapitata (=Pseudokirchneriella subcapitata) provides an insight into genome evolution and environmental adaptations in the Sphaeropleales.</title>
        <authorList>
            <person name="Suzuki S."/>
            <person name="Yamaguchi H."/>
            <person name="Nakajima N."/>
            <person name="Kawachi M."/>
        </authorList>
    </citation>
    <scope>NUCLEOTIDE SEQUENCE [LARGE SCALE GENOMIC DNA]</scope>
    <source>
        <strain evidence="3 4">NIES-35</strain>
    </source>
</reference>
<name>A0A2V0P7K6_9CHLO</name>
<keyword evidence="1 2" id="KW-0732">Signal</keyword>
<dbReference type="EMBL" id="BDRX01000045">
    <property type="protein sequence ID" value="GBF93863.1"/>
    <property type="molecule type" value="Genomic_DNA"/>
</dbReference>
<evidence type="ECO:0000256" key="2">
    <source>
        <dbReference type="SAM" id="SignalP"/>
    </source>
</evidence>
<evidence type="ECO:0000313" key="4">
    <source>
        <dbReference type="Proteomes" id="UP000247498"/>
    </source>
</evidence>
<organism evidence="3 4">
    <name type="scientific">Raphidocelis subcapitata</name>
    <dbReference type="NCBI Taxonomy" id="307507"/>
    <lineage>
        <taxon>Eukaryota</taxon>
        <taxon>Viridiplantae</taxon>
        <taxon>Chlorophyta</taxon>
        <taxon>core chlorophytes</taxon>
        <taxon>Chlorophyceae</taxon>
        <taxon>CS clade</taxon>
        <taxon>Sphaeropleales</taxon>
        <taxon>Selenastraceae</taxon>
        <taxon>Raphidocelis</taxon>
    </lineage>
</organism>
<dbReference type="PROSITE" id="PS00306">
    <property type="entry name" value="CASEIN_ALPHA_BETA"/>
    <property type="match status" value="1"/>
</dbReference>
<sequence>MRLLSCLLAAALALLLLAGGADASPAGRRLLQRGFAVNQPNQQAQRSAASMTQASIRYAADNPGTAYGATATGAVTSSLAAAPCTLPYGVTGCVDYYAGQWNNYWGKRRRAA</sequence>
<proteinExistence type="predicted"/>
<dbReference type="Proteomes" id="UP000247498">
    <property type="component" value="Unassembled WGS sequence"/>
</dbReference>
<dbReference type="InParanoid" id="A0A2V0P7K6"/>
<comment type="caution">
    <text evidence="3">The sequence shown here is derived from an EMBL/GenBank/DDBJ whole genome shotgun (WGS) entry which is preliminary data.</text>
</comment>
<evidence type="ECO:0000313" key="3">
    <source>
        <dbReference type="EMBL" id="GBF93863.1"/>
    </source>
</evidence>
<feature type="signal peptide" evidence="2">
    <location>
        <begin position="1"/>
        <end position="23"/>
    </location>
</feature>
<dbReference type="InterPro" id="IPR031305">
    <property type="entry name" value="Casein_CS"/>
</dbReference>
<accession>A0A2V0P7K6</accession>
<keyword evidence="4" id="KW-1185">Reference proteome</keyword>
<evidence type="ECO:0000256" key="1">
    <source>
        <dbReference type="ARBA" id="ARBA00022729"/>
    </source>
</evidence>
<gene>
    <name evidence="3" type="ORF">Rsub_06862</name>
</gene>